<feature type="transmembrane region" description="Helical" evidence="1">
    <location>
        <begin position="161"/>
        <end position="178"/>
    </location>
</feature>
<accession>A0A089HUC5</accession>
<evidence type="ECO:0000313" key="2">
    <source>
        <dbReference type="EMBL" id="AIQ14345.1"/>
    </source>
</evidence>
<dbReference type="eggNOG" id="COG1988">
    <property type="taxonomic scope" value="Bacteria"/>
</dbReference>
<dbReference type="STRING" id="44251.PDUR_22385"/>
<reference evidence="2 3" key="1">
    <citation type="submission" date="2014-08" db="EMBL/GenBank/DDBJ databases">
        <title>Comparative genomics of the Paenibacillus odorifer group.</title>
        <authorList>
            <person name="den Bakker H.C."/>
            <person name="Tsai Y.-C."/>
            <person name="Martin N."/>
            <person name="Korlach J."/>
            <person name="Wiedmann M."/>
        </authorList>
    </citation>
    <scope>NUCLEOTIDE SEQUENCE [LARGE SCALE GENOMIC DNA]</scope>
    <source>
        <strain evidence="2 3">DSM 1735</strain>
    </source>
</reference>
<feature type="transmembrane region" description="Helical" evidence="1">
    <location>
        <begin position="130"/>
        <end position="155"/>
    </location>
</feature>
<proteinExistence type="predicted"/>
<dbReference type="OrthoDB" id="110250at2"/>
<feature type="transmembrane region" description="Helical" evidence="1">
    <location>
        <begin position="69"/>
        <end position="87"/>
    </location>
</feature>
<dbReference type="EMBL" id="CP009288">
    <property type="protein sequence ID" value="AIQ14345.1"/>
    <property type="molecule type" value="Genomic_DNA"/>
</dbReference>
<keyword evidence="3" id="KW-1185">Reference proteome</keyword>
<dbReference type="InterPro" id="IPR053170">
    <property type="entry name" value="Transcription_regulator"/>
</dbReference>
<gene>
    <name evidence="2" type="ORF">PDUR_22385</name>
</gene>
<evidence type="ECO:0000313" key="3">
    <source>
        <dbReference type="Proteomes" id="UP000029409"/>
    </source>
</evidence>
<sequence>MDTATHFVMGFGLAGLSFVDPVVSSQPMLSGAVMLATVIGSQAPDADTVLRLKSNAVYIRNHRGITHSLPFLLLWPALITLVLSPVFGLNDIRSIGHLALWSFVAVALHVFSDLFNTYGTQAARPITERWIAWNIIHIFDPFIFGSHVAAIALWITGIFHPAPLFVSLYSIIVLYYIWRTAAHIRITRSIKAKDLHHEPGERYILIPTITPRRWNVVKTRQDGSYYVGQLNYGRLEWLKHAVNSRHPAVERSKSHPDIQAFLYFTSYAIAEVEELPSGYIVRWGDVRYLHRKQFPFVAVLVMDHQYHALQTYVGWLSSEKLDERFAIEPGSMKV</sequence>
<dbReference type="KEGG" id="pdu:PDUR_22385"/>
<dbReference type="Proteomes" id="UP000029409">
    <property type="component" value="Chromosome"/>
</dbReference>
<dbReference type="PANTHER" id="PTHR40031:SF1">
    <property type="entry name" value="MEMBRANE-BOUND METAL-DEPENDENT HYDROLASE"/>
    <property type="match status" value="1"/>
</dbReference>
<dbReference type="GO" id="GO:0016787">
    <property type="term" value="F:hydrolase activity"/>
    <property type="evidence" value="ECO:0007669"/>
    <property type="project" value="UniProtKB-KW"/>
</dbReference>
<feature type="transmembrane region" description="Helical" evidence="1">
    <location>
        <begin position="99"/>
        <end position="118"/>
    </location>
</feature>
<dbReference type="InterPro" id="IPR007404">
    <property type="entry name" value="YdjM-like"/>
</dbReference>
<organism evidence="2 3">
    <name type="scientific">Paenibacillus durus</name>
    <name type="common">Paenibacillus azotofixans</name>
    <dbReference type="NCBI Taxonomy" id="44251"/>
    <lineage>
        <taxon>Bacteria</taxon>
        <taxon>Bacillati</taxon>
        <taxon>Bacillota</taxon>
        <taxon>Bacilli</taxon>
        <taxon>Bacillales</taxon>
        <taxon>Paenibacillaceae</taxon>
        <taxon>Paenibacillus</taxon>
    </lineage>
</organism>
<evidence type="ECO:0000256" key="1">
    <source>
        <dbReference type="SAM" id="Phobius"/>
    </source>
</evidence>
<dbReference type="AlphaFoldDB" id="A0A089HUC5"/>
<keyword evidence="1" id="KW-0472">Membrane</keyword>
<dbReference type="Pfam" id="PF04307">
    <property type="entry name" value="YdjM"/>
    <property type="match status" value="1"/>
</dbReference>
<name>A0A089HUC5_PAEDU</name>
<dbReference type="PANTHER" id="PTHR40031">
    <property type="entry name" value="HYPOTHETICAL MEMBRANE SPANNING PROTEIN"/>
    <property type="match status" value="1"/>
</dbReference>
<protein>
    <submittedName>
        <fullName evidence="2">Hydrolase</fullName>
    </submittedName>
</protein>
<keyword evidence="1" id="KW-0812">Transmembrane</keyword>
<keyword evidence="1" id="KW-1133">Transmembrane helix</keyword>
<dbReference type="RefSeq" id="WP_042208123.1">
    <property type="nucleotide sequence ID" value="NZ_CP009288.1"/>
</dbReference>
<keyword evidence="2" id="KW-0378">Hydrolase</keyword>